<evidence type="ECO:0000313" key="3">
    <source>
        <dbReference type="EMBL" id="KAA9340665.1"/>
    </source>
</evidence>
<dbReference type="PROSITE" id="PS51257">
    <property type="entry name" value="PROKAR_LIPOPROTEIN"/>
    <property type="match status" value="1"/>
</dbReference>
<protein>
    <submittedName>
        <fullName evidence="3">DUF2807 domain-containing protein</fullName>
    </submittedName>
</protein>
<sequence>MKYSFFRNYLAFCLLLTAFAFTSCNKETLRGKGDIISKTRTVGTYEAISVGGEFEIYLTQGPAQDIKLEGQENVLAEVITTTRNNELKIEFNKDNVKIDEPVRVYLSTPNLKEINLSGANRVIGATDWQVNDFKVSTSGSSTVNLTLKGAADVQTRISGSGEITYYGDASTHDLEISGSGKLKAFGFTTKISDIGISGSGRAEVMAIEKLSAQVSGSGKVYYKGNPAENSSVSGSGSISKVD</sequence>
<dbReference type="PANTHER" id="PTHR39200:SF1">
    <property type="entry name" value="AUTO-TRANSPORTER ADHESIN HEAD GIN DOMAIN-CONTAINING PROTEIN-RELATED"/>
    <property type="match status" value="1"/>
</dbReference>
<dbReference type="AlphaFoldDB" id="A0A5N1J3I9"/>
<keyword evidence="1" id="KW-0732">Signal</keyword>
<proteinExistence type="predicted"/>
<dbReference type="EMBL" id="VTWT01000002">
    <property type="protein sequence ID" value="KAA9340665.1"/>
    <property type="molecule type" value="Genomic_DNA"/>
</dbReference>
<dbReference type="InterPro" id="IPR021255">
    <property type="entry name" value="DUF2807"/>
</dbReference>
<feature type="chain" id="PRO_5024948703" evidence="1">
    <location>
        <begin position="23"/>
        <end position="242"/>
    </location>
</feature>
<evidence type="ECO:0000256" key="1">
    <source>
        <dbReference type="SAM" id="SignalP"/>
    </source>
</evidence>
<gene>
    <name evidence="3" type="ORF">F0P94_04350</name>
</gene>
<evidence type="ECO:0000259" key="2">
    <source>
        <dbReference type="Pfam" id="PF10988"/>
    </source>
</evidence>
<reference evidence="3 4" key="1">
    <citation type="submission" date="2019-09" db="EMBL/GenBank/DDBJ databases">
        <title>Genome sequence of Adhaeribacter sp. M2.</title>
        <authorList>
            <person name="Srinivasan S."/>
        </authorList>
    </citation>
    <scope>NUCLEOTIDE SEQUENCE [LARGE SCALE GENOMIC DNA]</scope>
    <source>
        <strain evidence="3 4">M2</strain>
    </source>
</reference>
<dbReference type="Proteomes" id="UP000326570">
    <property type="component" value="Unassembled WGS sequence"/>
</dbReference>
<comment type="caution">
    <text evidence="3">The sequence shown here is derived from an EMBL/GenBank/DDBJ whole genome shotgun (WGS) entry which is preliminary data.</text>
</comment>
<dbReference type="RefSeq" id="WP_150902592.1">
    <property type="nucleotide sequence ID" value="NZ_VTWT01000002.1"/>
</dbReference>
<dbReference type="Gene3D" id="2.160.20.120">
    <property type="match status" value="1"/>
</dbReference>
<organism evidence="3 4">
    <name type="scientific">Adhaeribacter soli</name>
    <dbReference type="NCBI Taxonomy" id="2607655"/>
    <lineage>
        <taxon>Bacteria</taxon>
        <taxon>Pseudomonadati</taxon>
        <taxon>Bacteroidota</taxon>
        <taxon>Cytophagia</taxon>
        <taxon>Cytophagales</taxon>
        <taxon>Hymenobacteraceae</taxon>
        <taxon>Adhaeribacter</taxon>
    </lineage>
</organism>
<dbReference type="Pfam" id="PF10988">
    <property type="entry name" value="DUF2807"/>
    <property type="match status" value="1"/>
</dbReference>
<dbReference type="PANTHER" id="PTHR39200">
    <property type="entry name" value="HYPOTHETICAL EXPORTED PROTEIN"/>
    <property type="match status" value="1"/>
</dbReference>
<feature type="domain" description="Putative auto-transporter adhesin head GIN" evidence="2">
    <location>
        <begin position="45"/>
        <end position="226"/>
    </location>
</feature>
<keyword evidence="4" id="KW-1185">Reference proteome</keyword>
<evidence type="ECO:0000313" key="4">
    <source>
        <dbReference type="Proteomes" id="UP000326570"/>
    </source>
</evidence>
<accession>A0A5N1J3I9</accession>
<name>A0A5N1J3I9_9BACT</name>
<feature type="signal peptide" evidence="1">
    <location>
        <begin position="1"/>
        <end position="22"/>
    </location>
</feature>